<feature type="signal peptide" evidence="1">
    <location>
        <begin position="1"/>
        <end position="22"/>
    </location>
</feature>
<name>D5GPH4_TUBMM</name>
<accession>D5GPH4</accession>
<dbReference type="InterPro" id="IPR029058">
    <property type="entry name" value="AB_hydrolase_fold"/>
</dbReference>
<dbReference type="Gene3D" id="3.40.50.1820">
    <property type="entry name" value="alpha/beta hydrolase"/>
    <property type="match status" value="1"/>
</dbReference>
<dbReference type="Proteomes" id="UP000006911">
    <property type="component" value="Unassembled WGS sequence"/>
</dbReference>
<evidence type="ECO:0000259" key="2">
    <source>
        <dbReference type="Pfam" id="PF00135"/>
    </source>
</evidence>
<dbReference type="ESTHER" id="9pezi-d5gph4">
    <property type="family name" value="Fungal_carboxylesterase_lipase"/>
</dbReference>
<dbReference type="OMA" id="YVMRIPP"/>
<dbReference type="eggNOG" id="KOG4389">
    <property type="taxonomic scope" value="Eukaryota"/>
</dbReference>
<dbReference type="InterPro" id="IPR002018">
    <property type="entry name" value="CarbesteraseB"/>
</dbReference>
<dbReference type="Pfam" id="PF00135">
    <property type="entry name" value="COesterase"/>
    <property type="match status" value="1"/>
</dbReference>
<dbReference type="STRING" id="656061.D5GPH4"/>
<evidence type="ECO:0000313" key="4">
    <source>
        <dbReference type="Proteomes" id="UP000006911"/>
    </source>
</evidence>
<evidence type="ECO:0000313" key="3">
    <source>
        <dbReference type="EMBL" id="CAZ86417.1"/>
    </source>
</evidence>
<dbReference type="InterPro" id="IPR019819">
    <property type="entry name" value="Carboxylesterase_B_CS"/>
</dbReference>
<dbReference type="PROSITE" id="PS51257">
    <property type="entry name" value="PROKAR_LIPOPROTEIN"/>
    <property type="match status" value="1"/>
</dbReference>
<dbReference type="AlphaFoldDB" id="D5GPH4"/>
<feature type="domain" description="Carboxylesterase type B" evidence="2">
    <location>
        <begin position="39"/>
        <end position="510"/>
    </location>
</feature>
<reference evidence="3 4" key="1">
    <citation type="journal article" date="2010" name="Nature">
        <title>Perigord black truffle genome uncovers evolutionary origins and mechanisms of symbiosis.</title>
        <authorList>
            <person name="Martin F."/>
            <person name="Kohler A."/>
            <person name="Murat C."/>
            <person name="Balestrini R."/>
            <person name="Coutinho P.M."/>
            <person name="Jaillon O."/>
            <person name="Montanini B."/>
            <person name="Morin E."/>
            <person name="Noel B."/>
            <person name="Percudani R."/>
            <person name="Porcel B."/>
            <person name="Rubini A."/>
            <person name="Amicucci A."/>
            <person name="Amselem J."/>
            <person name="Anthouard V."/>
            <person name="Arcioni S."/>
            <person name="Artiguenave F."/>
            <person name="Aury J.M."/>
            <person name="Ballario P."/>
            <person name="Bolchi A."/>
            <person name="Brenna A."/>
            <person name="Brun A."/>
            <person name="Buee M."/>
            <person name="Cantarel B."/>
            <person name="Chevalier G."/>
            <person name="Couloux A."/>
            <person name="Da Silva C."/>
            <person name="Denoeud F."/>
            <person name="Duplessis S."/>
            <person name="Ghignone S."/>
            <person name="Hilselberger B."/>
            <person name="Iotti M."/>
            <person name="Marcais B."/>
            <person name="Mello A."/>
            <person name="Miranda M."/>
            <person name="Pacioni G."/>
            <person name="Quesneville H."/>
            <person name="Riccioni C."/>
            <person name="Ruotolo R."/>
            <person name="Splivallo R."/>
            <person name="Stocchi V."/>
            <person name="Tisserant E."/>
            <person name="Viscomi A.R."/>
            <person name="Zambonelli A."/>
            <person name="Zampieri E."/>
            <person name="Henrissat B."/>
            <person name="Lebrun M.H."/>
            <person name="Paolocci F."/>
            <person name="Bonfante P."/>
            <person name="Ottonello S."/>
            <person name="Wincker P."/>
        </authorList>
    </citation>
    <scope>NUCLEOTIDE SEQUENCE [LARGE SCALE GENOMIC DNA]</scope>
    <source>
        <strain evidence="3 4">Mel28</strain>
    </source>
</reference>
<dbReference type="InParanoid" id="D5GPH4"/>
<dbReference type="SUPFAM" id="SSF53474">
    <property type="entry name" value="alpha/beta-Hydrolases"/>
    <property type="match status" value="1"/>
</dbReference>
<dbReference type="RefSeq" id="XP_002842226.1">
    <property type="nucleotide sequence ID" value="XM_002842180.1"/>
</dbReference>
<dbReference type="HOGENOM" id="CLU_006586_10_5_1"/>
<dbReference type="KEGG" id="tml:GSTUM_00011846001"/>
<proteinExistence type="predicted"/>
<dbReference type="EMBL" id="FN430375">
    <property type="protein sequence ID" value="CAZ86417.1"/>
    <property type="molecule type" value="Genomic_DNA"/>
</dbReference>
<dbReference type="InterPro" id="IPR050309">
    <property type="entry name" value="Type-B_Carboxylest/Lipase"/>
</dbReference>
<dbReference type="PROSITE" id="PS00941">
    <property type="entry name" value="CARBOXYLESTERASE_B_2"/>
    <property type="match status" value="1"/>
</dbReference>
<dbReference type="GeneID" id="9186657"/>
<dbReference type="PANTHER" id="PTHR11559">
    <property type="entry name" value="CARBOXYLESTERASE"/>
    <property type="match status" value="1"/>
</dbReference>
<evidence type="ECO:0000256" key="1">
    <source>
        <dbReference type="SAM" id="SignalP"/>
    </source>
</evidence>
<gene>
    <name evidence="3" type="ORF">GSTUM_00011846001</name>
</gene>
<sequence>MVQIGLREIFLPLLLLIGGGSCATSSLPIVDLGYVKQQATSYNKTYDFYHFRNIRYAAPPLGNLRFRKPQPPLPQTGIQNGDIPLLKSVCHQNPLSFLSFLPDRFGADFGVEDCLYLDVYVPASVNPGDDVPVLTWVYGGGYAIGSKEMWGDPARLIQSADKPIIYVSMNYRIGAFGWLSPPKAADIDANIGLHDVLAAMEWVKKYISKFGGNKDKVTAMGESAGGGIIMHAITGYGGKGNKLPFQQAIIQSAGFDPKRTNYPDRNAQYDEFKKNANCATLECLRGAPTEVLLKANRDTIKKLETGEIGSFGPAVDKDLVPDIPIRLLAQGKYHHELRSLISSGVGFESGLFFPTPDNITEGAFNRTLNTIYPLAPENLKKRALALYPYKGPGIPEWARVTAFWGDIIFNCNQVWLAKSFHKSYRYVFNLPPAYHGQDVAYTFYTGPDAMIANETTAIIHQEYITDYVTRGEPGCEKGACFPRYGDGKNTLRMNLSEIRVVRDPWATERCDLMMDLAEYS</sequence>
<feature type="chain" id="PRO_5003072889" evidence="1">
    <location>
        <begin position="23"/>
        <end position="520"/>
    </location>
</feature>
<keyword evidence="1" id="KW-0732">Signal</keyword>
<organism evidence="3 4">
    <name type="scientific">Tuber melanosporum (strain Mel28)</name>
    <name type="common">Perigord black truffle</name>
    <dbReference type="NCBI Taxonomy" id="656061"/>
    <lineage>
        <taxon>Eukaryota</taxon>
        <taxon>Fungi</taxon>
        <taxon>Dikarya</taxon>
        <taxon>Ascomycota</taxon>
        <taxon>Pezizomycotina</taxon>
        <taxon>Pezizomycetes</taxon>
        <taxon>Pezizales</taxon>
        <taxon>Tuberaceae</taxon>
        <taxon>Tuber</taxon>
    </lineage>
</organism>
<protein>
    <submittedName>
        <fullName evidence="3">(Perigord truffle) hypothetical protein</fullName>
    </submittedName>
</protein>
<keyword evidence="4" id="KW-1185">Reference proteome</keyword>